<keyword evidence="1" id="KW-0732">Signal</keyword>
<evidence type="ECO:0000256" key="1">
    <source>
        <dbReference type="SAM" id="SignalP"/>
    </source>
</evidence>
<dbReference type="PANTHER" id="PTHR45763">
    <property type="entry name" value="HYDROLASE, ALPHA/BETA FOLD FAMILY PROTEIN, EXPRESSED-RELATED"/>
    <property type="match status" value="1"/>
</dbReference>
<dbReference type="PANTHER" id="PTHR45763:SF21">
    <property type="entry name" value="ALPHA_BETA-HYDROLASES SUPERFAMILY PROTEIN"/>
    <property type="match status" value="1"/>
</dbReference>
<dbReference type="InterPro" id="IPR000073">
    <property type="entry name" value="AB_hydrolase_1"/>
</dbReference>
<feature type="domain" description="AB hydrolase-1" evidence="2">
    <location>
        <begin position="66"/>
        <end position="323"/>
    </location>
</feature>
<gene>
    <name evidence="3" type="ORF">DCAR_0831232</name>
</gene>
<proteinExistence type="predicted"/>
<reference evidence="3" key="2">
    <citation type="submission" date="2022-03" db="EMBL/GenBank/DDBJ databases">
        <title>Draft title - Genomic analysis of global carrot germplasm unveils the trajectory of domestication and the origin of high carotenoid orange carrot.</title>
        <authorList>
            <person name="Iorizzo M."/>
            <person name="Ellison S."/>
            <person name="Senalik D."/>
            <person name="Macko-Podgorni A."/>
            <person name="Grzebelus D."/>
            <person name="Bostan H."/>
            <person name="Rolling W."/>
            <person name="Curaba J."/>
            <person name="Simon P."/>
        </authorList>
    </citation>
    <scope>NUCLEOTIDE SEQUENCE</scope>
    <source>
        <tissue evidence="3">Leaf</tissue>
    </source>
</reference>
<evidence type="ECO:0000313" key="3">
    <source>
        <dbReference type="EMBL" id="WOH11741.1"/>
    </source>
</evidence>
<dbReference type="InterPro" id="IPR029058">
    <property type="entry name" value="AB_hydrolase_fold"/>
</dbReference>
<dbReference type="Gene3D" id="3.40.50.1820">
    <property type="entry name" value="alpha/beta hydrolase"/>
    <property type="match status" value="1"/>
</dbReference>
<organism evidence="3 4">
    <name type="scientific">Daucus carota subsp. sativus</name>
    <name type="common">Carrot</name>
    <dbReference type="NCBI Taxonomy" id="79200"/>
    <lineage>
        <taxon>Eukaryota</taxon>
        <taxon>Viridiplantae</taxon>
        <taxon>Streptophyta</taxon>
        <taxon>Embryophyta</taxon>
        <taxon>Tracheophyta</taxon>
        <taxon>Spermatophyta</taxon>
        <taxon>Magnoliopsida</taxon>
        <taxon>eudicotyledons</taxon>
        <taxon>Gunneridae</taxon>
        <taxon>Pentapetalae</taxon>
        <taxon>asterids</taxon>
        <taxon>campanulids</taxon>
        <taxon>Apiales</taxon>
        <taxon>Apiaceae</taxon>
        <taxon>Apioideae</taxon>
        <taxon>Scandiceae</taxon>
        <taxon>Daucinae</taxon>
        <taxon>Daucus</taxon>
        <taxon>Daucus sect. Daucus</taxon>
    </lineage>
</organism>
<evidence type="ECO:0000313" key="4">
    <source>
        <dbReference type="Proteomes" id="UP000077755"/>
    </source>
</evidence>
<sequence>MKVKLLASVAVCLLGWLYIALIPPPPKAVGSPGGPPVTSPRVRLSDGRHLSYKEAGVPREIAKHKVIMVHGFGGNKNFELPISQEIIDKLQIYLLTYDRSGYGESDANPKRTVKSEAYDLQELADELQLGTKFYVVGISMGGYTAWSCLKYIPQRLSGASLVVPVANYWWPSVPTSVSREAFSTQLLQDKWTYSVAHYTPWLLNWWMTQKWFPSFSVLDYNVAAFSKSDLEMMSTLLNALGTNQKRQQGEYVSVVLDMMNSFGKWEFDPTEVTNPFPNNQGSVSIWQGFEDKIVPYQLNRHVSQKLPWIRYHEVANEGHFFVFKRNYADAIITELIVGSTDTTA</sequence>
<accession>A0AAF0XP79</accession>
<dbReference type="Proteomes" id="UP000077755">
    <property type="component" value="Chromosome 8"/>
</dbReference>
<feature type="chain" id="PRO_5042024464" description="AB hydrolase-1 domain-containing protein" evidence="1">
    <location>
        <begin position="29"/>
        <end position="344"/>
    </location>
</feature>
<keyword evidence="4" id="KW-1185">Reference proteome</keyword>
<protein>
    <recommendedName>
        <fullName evidence="2">AB hydrolase-1 domain-containing protein</fullName>
    </recommendedName>
</protein>
<name>A0AAF0XP79_DAUCS</name>
<dbReference type="AlphaFoldDB" id="A0AAF0XP79"/>
<feature type="signal peptide" evidence="1">
    <location>
        <begin position="1"/>
        <end position="28"/>
    </location>
</feature>
<dbReference type="FunFam" id="3.40.50.1820:FF:000270">
    <property type="entry name" value="Alpha/beta-Hydrolases superfamily protein"/>
    <property type="match status" value="1"/>
</dbReference>
<dbReference type="SUPFAM" id="SSF53474">
    <property type="entry name" value="alpha/beta-Hydrolases"/>
    <property type="match status" value="1"/>
</dbReference>
<dbReference type="Pfam" id="PF00561">
    <property type="entry name" value="Abhydrolase_1"/>
    <property type="match status" value="1"/>
</dbReference>
<reference evidence="3" key="1">
    <citation type="journal article" date="2016" name="Nat. Genet.">
        <title>A high-quality carrot genome assembly provides new insights into carotenoid accumulation and asterid genome evolution.</title>
        <authorList>
            <person name="Iorizzo M."/>
            <person name="Ellison S."/>
            <person name="Senalik D."/>
            <person name="Zeng P."/>
            <person name="Satapoomin P."/>
            <person name="Huang J."/>
            <person name="Bowman M."/>
            <person name="Iovene M."/>
            <person name="Sanseverino W."/>
            <person name="Cavagnaro P."/>
            <person name="Yildiz M."/>
            <person name="Macko-Podgorni A."/>
            <person name="Moranska E."/>
            <person name="Grzebelus E."/>
            <person name="Grzebelus D."/>
            <person name="Ashrafi H."/>
            <person name="Zheng Z."/>
            <person name="Cheng S."/>
            <person name="Spooner D."/>
            <person name="Van Deynze A."/>
            <person name="Simon P."/>
        </authorList>
    </citation>
    <scope>NUCLEOTIDE SEQUENCE</scope>
    <source>
        <tissue evidence="3">Leaf</tissue>
    </source>
</reference>
<dbReference type="EMBL" id="CP093350">
    <property type="protein sequence ID" value="WOH11741.1"/>
    <property type="molecule type" value="Genomic_DNA"/>
</dbReference>
<dbReference type="GO" id="GO:0016787">
    <property type="term" value="F:hydrolase activity"/>
    <property type="evidence" value="ECO:0007669"/>
    <property type="project" value="UniProtKB-ARBA"/>
</dbReference>
<evidence type="ECO:0000259" key="2">
    <source>
        <dbReference type="Pfam" id="PF00561"/>
    </source>
</evidence>